<feature type="region of interest" description="Disordered" evidence="3">
    <location>
        <begin position="107"/>
        <end position="137"/>
    </location>
</feature>
<comment type="subcellular location">
    <subcellularLocation>
        <location evidence="1">Nucleus</location>
    </subcellularLocation>
</comment>
<name>A0A9P9A740_9PEZI</name>
<feature type="compositionally biased region" description="Basic residues" evidence="3">
    <location>
        <begin position="18"/>
        <end position="28"/>
    </location>
</feature>
<dbReference type="Proteomes" id="UP000770015">
    <property type="component" value="Unassembled WGS sequence"/>
</dbReference>
<evidence type="ECO:0000256" key="2">
    <source>
        <dbReference type="ARBA" id="ARBA00023242"/>
    </source>
</evidence>
<gene>
    <name evidence="4" type="ORF">F5X68DRAFT_142073</name>
</gene>
<evidence type="ECO:0000256" key="1">
    <source>
        <dbReference type="ARBA" id="ARBA00004123"/>
    </source>
</evidence>
<evidence type="ECO:0000256" key="3">
    <source>
        <dbReference type="SAM" id="MobiDB-lite"/>
    </source>
</evidence>
<reference evidence="4" key="1">
    <citation type="journal article" date="2021" name="Nat. Commun.">
        <title>Genetic determinants of endophytism in the Arabidopsis root mycobiome.</title>
        <authorList>
            <person name="Mesny F."/>
            <person name="Miyauchi S."/>
            <person name="Thiergart T."/>
            <person name="Pickel B."/>
            <person name="Atanasova L."/>
            <person name="Karlsson M."/>
            <person name="Huettel B."/>
            <person name="Barry K.W."/>
            <person name="Haridas S."/>
            <person name="Chen C."/>
            <person name="Bauer D."/>
            <person name="Andreopoulos W."/>
            <person name="Pangilinan J."/>
            <person name="LaButti K."/>
            <person name="Riley R."/>
            <person name="Lipzen A."/>
            <person name="Clum A."/>
            <person name="Drula E."/>
            <person name="Henrissat B."/>
            <person name="Kohler A."/>
            <person name="Grigoriev I.V."/>
            <person name="Martin F.M."/>
            <person name="Hacquard S."/>
        </authorList>
    </citation>
    <scope>NUCLEOTIDE SEQUENCE</scope>
    <source>
        <strain evidence="4">MPI-SDFR-AT-0117</strain>
    </source>
</reference>
<evidence type="ECO:0000313" key="5">
    <source>
        <dbReference type="Proteomes" id="UP000770015"/>
    </source>
</evidence>
<dbReference type="AlphaFoldDB" id="A0A9P9A740"/>
<comment type="caution">
    <text evidence="4">The sequence shown here is derived from an EMBL/GenBank/DDBJ whole genome shotgun (WGS) entry which is preliminary data.</text>
</comment>
<dbReference type="Pfam" id="PF11951">
    <property type="entry name" value="Fungal_trans_2"/>
    <property type="match status" value="1"/>
</dbReference>
<organism evidence="4 5">
    <name type="scientific">Plectosphaerella plurivora</name>
    <dbReference type="NCBI Taxonomy" id="936078"/>
    <lineage>
        <taxon>Eukaryota</taxon>
        <taxon>Fungi</taxon>
        <taxon>Dikarya</taxon>
        <taxon>Ascomycota</taxon>
        <taxon>Pezizomycotina</taxon>
        <taxon>Sordariomycetes</taxon>
        <taxon>Hypocreomycetidae</taxon>
        <taxon>Glomerellales</taxon>
        <taxon>Plectosphaerellaceae</taxon>
        <taxon>Plectosphaerella</taxon>
    </lineage>
</organism>
<dbReference type="EMBL" id="JAGSXJ010000031">
    <property type="protein sequence ID" value="KAH6669625.1"/>
    <property type="molecule type" value="Genomic_DNA"/>
</dbReference>
<feature type="region of interest" description="Disordered" evidence="3">
    <location>
        <begin position="18"/>
        <end position="86"/>
    </location>
</feature>
<proteinExistence type="predicted"/>
<dbReference type="GO" id="GO:0005634">
    <property type="term" value="C:nucleus"/>
    <property type="evidence" value="ECO:0007669"/>
    <property type="project" value="UniProtKB-SubCell"/>
</dbReference>
<accession>A0A9P9A740</accession>
<evidence type="ECO:0000313" key="4">
    <source>
        <dbReference type="EMBL" id="KAH6669625.1"/>
    </source>
</evidence>
<keyword evidence="2" id="KW-0539">Nucleus</keyword>
<keyword evidence="5" id="KW-1185">Reference proteome</keyword>
<sequence>MDGGPRQKEMATMLKRQVKVQANHRRERKYLQNFELGPSAPEFDDSASDSGDISGPASADGSSRVGGATTSPSTSHDTPPDSSSNAFRFDAVKTSIADVATASAAAAVPSTTPAVAPAPVPAPDPDGSGHPWESDQDNDENEMNTVMIYFDHVFPFLFPFYRPSLLEGGRGWLLSLLRANKAVYHTGLSLSSYFASVIISAAEGYSGPCQDRARSRLQEQQSLALRELQSDMTVIVTRGPGENLKERIRVLNSIIHLLVFDVSVTHSGQWCIHMSAAISLFQQIIPNPALWQLRIQQLGYIPEKAMPSHRTVPWSTEQAAMRTFGGSLFLIDTLAATAAERRPMLLDYHATALDLEHTRDPAADNRSRIRFEDLFGMETWVVHVVGEIAALDAWKKENRRNGTLSMTQLVSRAAVLQQALTDGIACLEGRCPILANLEEGCCSTVPRPHPLHHHNPSPVSMPDTLALYGRFTAVDNQCIMPTYTKIWAYGALTYLSVVVSGWQPSCPEVAGPVAAARALLDALPTPACTRIVAWPWFIVGCLSPPNERYKFRDLLPQMGSLGIFCSVTPALAAMEIVWARGDVQDDQWDFASCMQTLGHPILIL</sequence>
<dbReference type="OrthoDB" id="5213892at2759"/>
<dbReference type="InterPro" id="IPR021858">
    <property type="entry name" value="Fun_TF"/>
</dbReference>
<feature type="compositionally biased region" description="Low complexity" evidence="3">
    <location>
        <begin position="48"/>
        <end position="84"/>
    </location>
</feature>
<dbReference type="PANTHER" id="PTHR37534:SF20">
    <property type="entry name" value="PRO1A C6 ZINK-FINGER PROTEIN"/>
    <property type="match status" value="1"/>
</dbReference>
<dbReference type="PANTHER" id="PTHR37534">
    <property type="entry name" value="TRANSCRIPTIONAL ACTIVATOR PROTEIN UGA3"/>
    <property type="match status" value="1"/>
</dbReference>
<protein>
    <submittedName>
        <fullName evidence="4">Fungal-specific transcription factor domain-containing protein</fullName>
    </submittedName>
</protein>